<gene>
    <name evidence="2" type="ORF">CJ198_03485</name>
</gene>
<comment type="caution">
    <text evidence="2">The sequence shown here is derived from an EMBL/GenBank/DDBJ whole genome shotgun (WGS) entry which is preliminary data.</text>
</comment>
<protein>
    <submittedName>
        <fullName evidence="2">Uncharacterized protein</fullName>
    </submittedName>
</protein>
<reference evidence="2 3" key="1">
    <citation type="submission" date="2017-09" db="EMBL/GenBank/DDBJ databases">
        <title>Bacterial strain isolated from the female urinary microbiota.</title>
        <authorList>
            <person name="Thomas-White K."/>
            <person name="Kumar N."/>
            <person name="Forster S."/>
            <person name="Putonti C."/>
            <person name="Lawley T."/>
            <person name="Wolfe A.J."/>
        </authorList>
    </citation>
    <scope>NUCLEOTIDE SEQUENCE [LARGE SCALE GENOMIC DNA]</scope>
    <source>
        <strain evidence="2 3">UMB0680</strain>
    </source>
</reference>
<organism evidence="2 3">
    <name type="scientific">Brevibacterium luteolum</name>
    <dbReference type="NCBI Taxonomy" id="199591"/>
    <lineage>
        <taxon>Bacteria</taxon>
        <taxon>Bacillati</taxon>
        <taxon>Actinomycetota</taxon>
        <taxon>Actinomycetes</taxon>
        <taxon>Micrococcales</taxon>
        <taxon>Brevibacteriaceae</taxon>
        <taxon>Brevibacterium</taxon>
    </lineage>
</organism>
<evidence type="ECO:0000313" key="3">
    <source>
        <dbReference type="Proteomes" id="UP000235703"/>
    </source>
</evidence>
<dbReference type="AlphaFoldDB" id="A0A2N6PIB8"/>
<dbReference type="EMBL" id="PNFZ01000002">
    <property type="protein sequence ID" value="PMB98423.1"/>
    <property type="molecule type" value="Genomic_DNA"/>
</dbReference>
<feature type="transmembrane region" description="Helical" evidence="1">
    <location>
        <begin position="37"/>
        <end position="58"/>
    </location>
</feature>
<evidence type="ECO:0000313" key="2">
    <source>
        <dbReference type="EMBL" id="PMB98423.1"/>
    </source>
</evidence>
<dbReference type="OrthoDB" id="4407663at2"/>
<keyword evidence="1" id="KW-0472">Membrane</keyword>
<keyword evidence="1" id="KW-1133">Transmembrane helix</keyword>
<proteinExistence type="predicted"/>
<dbReference type="GeneID" id="86842745"/>
<sequence length="81" mass="8941">MLGLNLTEGTVLIIWLIGIACAAGTRREPGDTARYPLTVMAALFAPIIGSVYAVVRFFQVRARHRQQRGLGRAKDTELSRE</sequence>
<name>A0A2N6PIB8_9MICO</name>
<dbReference type="RefSeq" id="WP_102160891.1">
    <property type="nucleotide sequence ID" value="NZ_JALXLX010000028.1"/>
</dbReference>
<accession>A0A2N6PIB8</accession>
<keyword evidence="3" id="KW-1185">Reference proteome</keyword>
<keyword evidence="1" id="KW-0812">Transmembrane</keyword>
<dbReference type="Proteomes" id="UP000235703">
    <property type="component" value="Unassembled WGS sequence"/>
</dbReference>
<evidence type="ECO:0000256" key="1">
    <source>
        <dbReference type="SAM" id="Phobius"/>
    </source>
</evidence>